<sequence length="106" mass="11447">MSVEAGDRLAPAPVAFELSTGTAAEVQAKTMAWIRANLAACHGCGVSLGAEDPEHRPDCTVEPAPLLCHDCDAIRLPSERSPVWRFNATTRTYHCPNHPTHQEGTK</sequence>
<name>A0A386KHP4_9CAUD</name>
<proteinExistence type="predicted"/>
<accession>A0A386KHP4</accession>
<dbReference type="GeneID" id="63925960"/>
<protein>
    <submittedName>
        <fullName evidence="1">Uncharacterized protein</fullName>
    </submittedName>
</protein>
<dbReference type="Proteomes" id="UP000268191">
    <property type="component" value="Segment"/>
</dbReference>
<dbReference type="RefSeq" id="YP_010051458.1">
    <property type="nucleotide sequence ID" value="NC_054442.1"/>
</dbReference>
<evidence type="ECO:0000313" key="2">
    <source>
        <dbReference type="Proteomes" id="UP000268191"/>
    </source>
</evidence>
<dbReference type="KEGG" id="vg:63925960"/>
<organism evidence="1 2">
    <name type="scientific">Mycobacterium phage Grizzly</name>
    <dbReference type="NCBI Taxonomy" id="2315539"/>
    <lineage>
        <taxon>Viruses</taxon>
        <taxon>Duplodnaviria</taxon>
        <taxon>Heunggongvirae</taxon>
        <taxon>Uroviricota</taxon>
        <taxon>Caudoviricetes</taxon>
        <taxon>Gclasvirinae</taxon>
        <taxon>Liefievirus</taxon>
        <taxon>Liefievirus grizzly</taxon>
    </lineage>
</organism>
<reference evidence="2" key="1">
    <citation type="submission" date="2018-08" db="EMBL/GenBank/DDBJ databases">
        <authorList>
            <person name="Pope W.H."/>
            <person name="Garlena R.A."/>
            <person name="Russell D.A."/>
            <person name="Jacobs-Sera D."/>
            <person name="Hatfull G.F."/>
        </authorList>
    </citation>
    <scope>NUCLEOTIDE SEQUENCE [LARGE SCALE GENOMIC DNA]</scope>
</reference>
<evidence type="ECO:0000313" key="1">
    <source>
        <dbReference type="EMBL" id="AYD84011.1"/>
    </source>
</evidence>
<gene>
    <name evidence="1" type="primary">48</name>
    <name evidence="1" type="ORF">SEA_GRIZZLY_48</name>
</gene>
<dbReference type="EMBL" id="MH779505">
    <property type="protein sequence ID" value="AYD84011.1"/>
    <property type="molecule type" value="Genomic_DNA"/>
</dbReference>
<keyword evidence="2" id="KW-1185">Reference proteome</keyword>